<dbReference type="GO" id="GO:0003700">
    <property type="term" value="F:DNA-binding transcription factor activity"/>
    <property type="evidence" value="ECO:0007669"/>
    <property type="project" value="InterPro"/>
</dbReference>
<gene>
    <name evidence="6" type="ORF">ABO01nite_07610</name>
</gene>
<dbReference type="SUPFAM" id="SSF46689">
    <property type="entry name" value="Homeodomain-like"/>
    <property type="match status" value="2"/>
</dbReference>
<dbReference type="InterPro" id="IPR009057">
    <property type="entry name" value="Homeodomain-like_sf"/>
</dbReference>
<dbReference type="EMBL" id="BJVS01000002">
    <property type="protein sequence ID" value="GEL52754.1"/>
    <property type="molecule type" value="Genomic_DNA"/>
</dbReference>
<evidence type="ECO:0000256" key="1">
    <source>
        <dbReference type="ARBA" id="ARBA00023015"/>
    </source>
</evidence>
<dbReference type="Pfam" id="PF12852">
    <property type="entry name" value="Cupin_6"/>
    <property type="match status" value="1"/>
</dbReference>
<dbReference type="RefSeq" id="WP_197669050.1">
    <property type="nucleotide sequence ID" value="NZ_AP014690.1"/>
</dbReference>
<keyword evidence="7" id="KW-1185">Reference proteome</keyword>
<dbReference type="Gene3D" id="1.10.10.60">
    <property type="entry name" value="Homeodomain-like"/>
    <property type="match status" value="2"/>
</dbReference>
<sequence>MLDGRYSRRDRLRLMDPLSDILTLMRPGGYGFRGLAAGGDWALSFPAAEGLRCFAIEAGSCWFRFAGDEAPVRLQEGDLVLMAARREVFLFSSAAVDPVDAIALLTSVPPGALATLNGGEACRGIGGFFGFEGVALDSLLDAVPPLLHIHADATKAVLRDGIRRLMRELGTPRPGSALLASHLAQALLVEALRAHLEEGAARQGWLAALAVPAMSRALGAMHADVARRWTLRELAGVAGMSRASFAAYFRRVTGETPIAYLTRWRMMLAADRIQHSPLTLGEVALSVGYESESAFGAAFKRAMGQSPRAYGQDSGTGRPKGGR</sequence>
<dbReference type="GeneID" id="78225200"/>
<evidence type="ECO:0000259" key="5">
    <source>
        <dbReference type="PROSITE" id="PS01124"/>
    </source>
</evidence>
<keyword evidence="3" id="KW-0804">Transcription</keyword>
<dbReference type="InterPro" id="IPR018062">
    <property type="entry name" value="HTH_AraC-typ_CS"/>
</dbReference>
<dbReference type="InterPro" id="IPR050204">
    <property type="entry name" value="AraC_XylS_family_regulators"/>
</dbReference>
<keyword evidence="2" id="KW-0238">DNA-binding</keyword>
<evidence type="ECO:0000313" key="6">
    <source>
        <dbReference type="EMBL" id="GEL52754.1"/>
    </source>
</evidence>
<evidence type="ECO:0000313" key="7">
    <source>
        <dbReference type="Proteomes" id="UP000321287"/>
    </source>
</evidence>
<dbReference type="AlphaFoldDB" id="A0AAN4U1Q2"/>
<proteinExistence type="predicted"/>
<dbReference type="SMART" id="SM00342">
    <property type="entry name" value="HTH_ARAC"/>
    <property type="match status" value="1"/>
</dbReference>
<accession>A0AAN4U1Q2</accession>
<evidence type="ECO:0000256" key="3">
    <source>
        <dbReference type="ARBA" id="ARBA00023163"/>
    </source>
</evidence>
<comment type="caution">
    <text evidence="6">The sequence shown here is derived from an EMBL/GenBank/DDBJ whole genome shotgun (WGS) entry which is preliminary data.</text>
</comment>
<dbReference type="PROSITE" id="PS00041">
    <property type="entry name" value="HTH_ARAC_FAMILY_1"/>
    <property type="match status" value="1"/>
</dbReference>
<name>A0AAN4U1Q2_9PROT</name>
<reference evidence="6 7" key="1">
    <citation type="submission" date="2019-07" db="EMBL/GenBank/DDBJ databases">
        <title>Whole genome shotgun sequence of Asaia bogorensis NBRC 16594.</title>
        <authorList>
            <person name="Hosoyama A."/>
            <person name="Uohara A."/>
            <person name="Ohji S."/>
            <person name="Ichikawa N."/>
        </authorList>
    </citation>
    <scope>NUCLEOTIDE SEQUENCE [LARGE SCALE GENOMIC DNA]</scope>
    <source>
        <strain evidence="6 7">NBRC 16594</strain>
    </source>
</reference>
<protein>
    <submittedName>
        <fullName evidence="6">AraC family transcriptional regulator</fullName>
    </submittedName>
</protein>
<evidence type="ECO:0000256" key="4">
    <source>
        <dbReference type="SAM" id="MobiDB-lite"/>
    </source>
</evidence>
<dbReference type="InterPro" id="IPR018060">
    <property type="entry name" value="HTH_AraC"/>
</dbReference>
<feature type="domain" description="HTH araC/xylS-type" evidence="5">
    <location>
        <begin position="215"/>
        <end position="313"/>
    </location>
</feature>
<dbReference type="PROSITE" id="PS01124">
    <property type="entry name" value="HTH_ARAC_FAMILY_2"/>
    <property type="match status" value="1"/>
</dbReference>
<dbReference type="PANTHER" id="PTHR46796:SF7">
    <property type="entry name" value="ARAC FAMILY TRANSCRIPTIONAL REGULATOR"/>
    <property type="match status" value="1"/>
</dbReference>
<feature type="region of interest" description="Disordered" evidence="4">
    <location>
        <begin position="304"/>
        <end position="323"/>
    </location>
</feature>
<dbReference type="Proteomes" id="UP000321287">
    <property type="component" value="Unassembled WGS sequence"/>
</dbReference>
<dbReference type="KEGG" id="abg:Asbog_00088"/>
<organism evidence="6 7">
    <name type="scientific">Asaia bogorensis NBRC 16594</name>
    <dbReference type="NCBI Taxonomy" id="1231624"/>
    <lineage>
        <taxon>Bacteria</taxon>
        <taxon>Pseudomonadati</taxon>
        <taxon>Pseudomonadota</taxon>
        <taxon>Alphaproteobacteria</taxon>
        <taxon>Acetobacterales</taxon>
        <taxon>Acetobacteraceae</taxon>
        <taxon>Asaia</taxon>
    </lineage>
</organism>
<dbReference type="InterPro" id="IPR032783">
    <property type="entry name" value="AraC_lig"/>
</dbReference>
<dbReference type="Pfam" id="PF12833">
    <property type="entry name" value="HTH_18"/>
    <property type="match status" value="1"/>
</dbReference>
<evidence type="ECO:0000256" key="2">
    <source>
        <dbReference type="ARBA" id="ARBA00023125"/>
    </source>
</evidence>
<dbReference type="GO" id="GO:0043565">
    <property type="term" value="F:sequence-specific DNA binding"/>
    <property type="evidence" value="ECO:0007669"/>
    <property type="project" value="InterPro"/>
</dbReference>
<dbReference type="PANTHER" id="PTHR46796">
    <property type="entry name" value="HTH-TYPE TRANSCRIPTIONAL ACTIVATOR RHAS-RELATED"/>
    <property type="match status" value="1"/>
</dbReference>
<keyword evidence="1" id="KW-0805">Transcription regulation</keyword>